<organism evidence="1 2">
    <name type="scientific">Actinomycetospora rhizophila</name>
    <dbReference type="NCBI Taxonomy" id="1416876"/>
    <lineage>
        <taxon>Bacteria</taxon>
        <taxon>Bacillati</taxon>
        <taxon>Actinomycetota</taxon>
        <taxon>Actinomycetes</taxon>
        <taxon>Pseudonocardiales</taxon>
        <taxon>Pseudonocardiaceae</taxon>
        <taxon>Actinomycetospora</taxon>
    </lineage>
</organism>
<keyword evidence="2" id="KW-1185">Reference proteome</keyword>
<protein>
    <recommendedName>
        <fullName evidence="3">MmpS family membrane protein</fullName>
    </recommendedName>
</protein>
<gene>
    <name evidence="1" type="ORF">ACFPK1_08725</name>
</gene>
<dbReference type="RefSeq" id="WP_378020518.1">
    <property type="nucleotide sequence ID" value="NZ_JBHSKG010000003.1"/>
</dbReference>
<proteinExistence type="predicted"/>
<comment type="caution">
    <text evidence="1">The sequence shown here is derived from an EMBL/GenBank/DDBJ whole genome shotgun (WGS) entry which is preliminary data.</text>
</comment>
<dbReference type="Proteomes" id="UP001596175">
    <property type="component" value="Unassembled WGS sequence"/>
</dbReference>
<evidence type="ECO:0008006" key="3">
    <source>
        <dbReference type="Google" id="ProtNLM"/>
    </source>
</evidence>
<name>A0ABV9ZAL9_9PSEU</name>
<dbReference type="Gene3D" id="2.60.40.2880">
    <property type="entry name" value="MmpS1-5, C-terminal soluble domain"/>
    <property type="match status" value="1"/>
</dbReference>
<sequence length="114" mass="11585">MLLAVGGCAETPTPTGSVDIVEFSAEGTSGTAFGSYVLVGDLLSTGARSFSGLPFSARVSAPGTISPKMSVSVVDVPPNSRVTCRITLNDEVLVQRTGDVPGRDVVCIAPETIG</sequence>
<evidence type="ECO:0000313" key="2">
    <source>
        <dbReference type="Proteomes" id="UP001596175"/>
    </source>
</evidence>
<evidence type="ECO:0000313" key="1">
    <source>
        <dbReference type="EMBL" id="MFC5138310.1"/>
    </source>
</evidence>
<accession>A0ABV9ZAL9</accession>
<dbReference type="InterPro" id="IPR038468">
    <property type="entry name" value="MmpS_C"/>
</dbReference>
<dbReference type="EMBL" id="JBHSKG010000003">
    <property type="protein sequence ID" value="MFC5138310.1"/>
    <property type="molecule type" value="Genomic_DNA"/>
</dbReference>
<reference evidence="2" key="1">
    <citation type="journal article" date="2019" name="Int. J. Syst. Evol. Microbiol.">
        <title>The Global Catalogue of Microorganisms (GCM) 10K type strain sequencing project: providing services to taxonomists for standard genome sequencing and annotation.</title>
        <authorList>
            <consortium name="The Broad Institute Genomics Platform"/>
            <consortium name="The Broad Institute Genome Sequencing Center for Infectious Disease"/>
            <person name="Wu L."/>
            <person name="Ma J."/>
        </authorList>
    </citation>
    <scope>NUCLEOTIDE SEQUENCE [LARGE SCALE GENOMIC DNA]</scope>
    <source>
        <strain evidence="2">XZYJ18</strain>
    </source>
</reference>